<accession>A0ABU1NW31</accession>
<organism evidence="3 4">
    <name type="scientific">Paenibacillus qinlingensis</name>
    <dbReference type="NCBI Taxonomy" id="1837343"/>
    <lineage>
        <taxon>Bacteria</taxon>
        <taxon>Bacillati</taxon>
        <taxon>Bacillota</taxon>
        <taxon>Bacilli</taxon>
        <taxon>Bacillales</taxon>
        <taxon>Paenibacillaceae</taxon>
        <taxon>Paenibacillus</taxon>
    </lineage>
</organism>
<comment type="caution">
    <text evidence="3">The sequence shown here is derived from an EMBL/GenBank/DDBJ whole genome shotgun (WGS) entry which is preliminary data.</text>
</comment>
<evidence type="ECO:0008006" key="5">
    <source>
        <dbReference type="Google" id="ProtNLM"/>
    </source>
</evidence>
<evidence type="ECO:0000259" key="2">
    <source>
        <dbReference type="Pfam" id="PF22124"/>
    </source>
</evidence>
<dbReference type="EMBL" id="JAVDSB010000003">
    <property type="protein sequence ID" value="MDR6551077.1"/>
    <property type="molecule type" value="Genomic_DNA"/>
</dbReference>
<feature type="domain" description="Glycosyl hydrolase family 95 catalytic" evidence="2">
    <location>
        <begin position="279"/>
        <end position="597"/>
    </location>
</feature>
<dbReference type="PANTHER" id="PTHR31084:SF0">
    <property type="entry name" value="ALPHA-L-FUCOSIDASE 2"/>
    <property type="match status" value="1"/>
</dbReference>
<dbReference type="Pfam" id="PF22124">
    <property type="entry name" value="Glyco_hydro_95_cat"/>
    <property type="match status" value="1"/>
</dbReference>
<evidence type="ECO:0000259" key="1">
    <source>
        <dbReference type="Pfam" id="PF21307"/>
    </source>
</evidence>
<dbReference type="Gene3D" id="1.50.10.10">
    <property type="match status" value="1"/>
</dbReference>
<dbReference type="RefSeq" id="WP_310226465.1">
    <property type="nucleotide sequence ID" value="NZ_JAVDSB010000003.1"/>
</dbReference>
<feature type="domain" description="Alpha fucosidase A-like C-terminal" evidence="1">
    <location>
        <begin position="607"/>
        <end position="694"/>
    </location>
</feature>
<dbReference type="Pfam" id="PF21307">
    <property type="entry name" value="Glyco_hydro_95_C"/>
    <property type="match status" value="1"/>
</dbReference>
<dbReference type="InterPro" id="IPR008928">
    <property type="entry name" value="6-hairpin_glycosidase_sf"/>
</dbReference>
<dbReference type="PANTHER" id="PTHR31084">
    <property type="entry name" value="ALPHA-L-FUCOSIDASE 2"/>
    <property type="match status" value="1"/>
</dbReference>
<dbReference type="InterPro" id="IPR054363">
    <property type="entry name" value="GH95_cat"/>
</dbReference>
<name>A0ABU1NW31_9BACL</name>
<dbReference type="InterPro" id="IPR012341">
    <property type="entry name" value="6hp_glycosidase-like_sf"/>
</dbReference>
<evidence type="ECO:0000313" key="3">
    <source>
        <dbReference type="EMBL" id="MDR6551077.1"/>
    </source>
</evidence>
<evidence type="ECO:0000313" key="4">
    <source>
        <dbReference type="Proteomes" id="UP001267290"/>
    </source>
</evidence>
<protein>
    <recommendedName>
        <fullName evidence="5">Alpha-L-fucosidase</fullName>
    </recommendedName>
</protein>
<dbReference type="InterPro" id="IPR049053">
    <property type="entry name" value="AFCA-like_C"/>
</dbReference>
<dbReference type="Proteomes" id="UP001267290">
    <property type="component" value="Unassembled WGS sequence"/>
</dbReference>
<proteinExistence type="predicted"/>
<keyword evidence="4" id="KW-1185">Reference proteome</keyword>
<dbReference type="SUPFAM" id="SSF48208">
    <property type="entry name" value="Six-hairpin glycosidases"/>
    <property type="match status" value="1"/>
</dbReference>
<sequence>MASSQMNEINLDVDWQKFLAPNDMEWVVKPVSWDEGAFIGNGLVGAMIYGEEHAKKRNVLRFVTGRTDVIATRTDRPGFPPRVPIGELDLELEGMIYHPTQLRLNLWNAEVSGRITTTKGEVKLRAFVHSEEPVLCVEIETLRAETGAGLQWYPHAEVDPVLVNADGINLNQFIPDVQVEKMFQNEAAVTVQTYTTNEGCVTALKEMRLSETRSVWYLSVAKGCDDQAREEAVHAVMKAASTTYEEWMASHRAWWHQYYQLSFISIPDGQLESFYWIQMYKLASATRADKPLIDNQGPWLAPTPWAGVWFNMNVQMSYSPVYTSGRLAIGESLVRAFEDHFEQLIRNVPEKFQYDSAGLGRSCSFDLNSPVDDEVGNLTWICHSLWRHYRYTMDDRLLKDTLYPILHRSINYYIHLLEEGEDGFLHLPPTISPEYGSFMKTKVSDCHYDLALLRWGCETLLSICDRVQTEDPLQESWRNVLERLTPLPVDETGFMVGKDTPLAYGHRHFSHLLAVFPLHLIGCDREEDRELIAKSLHHWIQKEGDLRGFSLTGAASIAATLGRGSEALRYLKALMPILKPNTMYKEAGPVIETPLAGAEAIQDMLLQSWGGTLRVFPAVPEEWREAAFHDLRAEGSFLVSAVRKEGRTSWIRVKSLAGEPCLIKTGWHGIIRCQITGSEDAYVTVLDDTEELIEIHLAIGEEVILYPSVEKPELTIQEVREVGRAIRPFGGLKPWRLFGFPTMDDGDGEGMVR</sequence>
<gene>
    <name evidence="3" type="ORF">J2736_002264</name>
</gene>
<reference evidence="3 4" key="1">
    <citation type="submission" date="2023-07" db="EMBL/GenBank/DDBJ databases">
        <title>Sorghum-associated microbial communities from plants grown in Nebraska, USA.</title>
        <authorList>
            <person name="Schachtman D."/>
        </authorList>
    </citation>
    <scope>NUCLEOTIDE SEQUENCE [LARGE SCALE GENOMIC DNA]</scope>
    <source>
        <strain evidence="3 4">CC258</strain>
    </source>
</reference>